<evidence type="ECO:0000256" key="4">
    <source>
        <dbReference type="ARBA" id="ARBA00022621"/>
    </source>
</evidence>
<reference evidence="9" key="3">
    <citation type="submission" date="2025-09" db="UniProtKB">
        <authorList>
            <consortium name="Ensembl"/>
        </authorList>
    </citation>
    <scope>IDENTIFICATION</scope>
</reference>
<dbReference type="GO" id="GO:0031720">
    <property type="term" value="F:haptoglobin binding"/>
    <property type="evidence" value="ECO:0007669"/>
    <property type="project" value="TreeGrafter"/>
</dbReference>
<dbReference type="GO" id="GO:0004601">
    <property type="term" value="F:peroxidase activity"/>
    <property type="evidence" value="ECO:0007669"/>
    <property type="project" value="TreeGrafter"/>
</dbReference>
<keyword evidence="6" id="KW-0408">Iron</keyword>
<dbReference type="Ensembl" id="ENSECRT00000026677.1">
    <property type="protein sequence ID" value="ENSECRP00000026132.1"/>
    <property type="gene ID" value="ENSECRG00000017596.1"/>
</dbReference>
<dbReference type="GO" id="GO:0043177">
    <property type="term" value="F:organic acid binding"/>
    <property type="evidence" value="ECO:0007669"/>
    <property type="project" value="TreeGrafter"/>
</dbReference>
<organism evidence="9 10">
    <name type="scientific">Erpetoichthys calabaricus</name>
    <name type="common">Rope fish</name>
    <name type="synonym">Calamoichthys calabaricus</name>
    <dbReference type="NCBI Taxonomy" id="27687"/>
    <lineage>
        <taxon>Eukaryota</taxon>
        <taxon>Metazoa</taxon>
        <taxon>Chordata</taxon>
        <taxon>Craniata</taxon>
        <taxon>Vertebrata</taxon>
        <taxon>Euteleostomi</taxon>
        <taxon>Actinopterygii</taxon>
        <taxon>Polypteriformes</taxon>
        <taxon>Polypteridae</taxon>
        <taxon>Erpetoichthys</taxon>
    </lineage>
</organism>
<comment type="similarity">
    <text evidence="1 7">Belongs to the globin family.</text>
</comment>
<evidence type="ECO:0000259" key="8">
    <source>
        <dbReference type="PROSITE" id="PS01033"/>
    </source>
</evidence>
<keyword evidence="4 7" id="KW-0561">Oxygen transport</keyword>
<evidence type="ECO:0000256" key="5">
    <source>
        <dbReference type="ARBA" id="ARBA00022723"/>
    </source>
</evidence>
<dbReference type="GO" id="GO:0072562">
    <property type="term" value="C:blood microparticle"/>
    <property type="evidence" value="ECO:0007669"/>
    <property type="project" value="TreeGrafter"/>
</dbReference>
<keyword evidence="5" id="KW-0479">Metal-binding</keyword>
<evidence type="ECO:0000256" key="3">
    <source>
        <dbReference type="ARBA" id="ARBA00022617"/>
    </source>
</evidence>
<dbReference type="GO" id="GO:0005344">
    <property type="term" value="F:oxygen carrier activity"/>
    <property type="evidence" value="ECO:0007669"/>
    <property type="project" value="UniProtKB-KW"/>
</dbReference>
<reference evidence="9" key="2">
    <citation type="submission" date="2025-08" db="UniProtKB">
        <authorList>
            <consortium name="Ensembl"/>
        </authorList>
    </citation>
    <scope>IDENTIFICATION</scope>
</reference>
<dbReference type="InterPro" id="IPR000971">
    <property type="entry name" value="Globin"/>
</dbReference>
<protein>
    <submittedName>
        <fullName evidence="9">Hemoglobin alpha embryonic-4</fullName>
    </submittedName>
</protein>
<dbReference type="GO" id="GO:0031838">
    <property type="term" value="C:haptoglobin-hemoglobin complex"/>
    <property type="evidence" value="ECO:0007669"/>
    <property type="project" value="TreeGrafter"/>
</dbReference>
<sequence length="157" mass="17944">MEPCARLGNHHPPGRLPPSVPGEVLSCLWWLPQNRCSRGIPAGHGTRLSFTHYFSELGFWMFTTFPHTKTYFAHKDISENSPFLRTKHFNTLTTTMAQLSAFHAYILMIDPYNFKLLSHCILVTLSSWKGDEFSPEAHAAWDKYLSALSAVLAEKYR</sequence>
<reference evidence="9" key="1">
    <citation type="submission" date="2021-06" db="EMBL/GenBank/DDBJ databases">
        <authorList>
            <consortium name="Wellcome Sanger Institute Data Sharing"/>
        </authorList>
    </citation>
    <scope>NUCLEOTIDE SEQUENCE [LARGE SCALE GENOMIC DNA]</scope>
</reference>
<keyword evidence="2 7" id="KW-0813">Transport</keyword>
<dbReference type="PROSITE" id="PS01033">
    <property type="entry name" value="GLOBIN"/>
    <property type="match status" value="1"/>
</dbReference>
<dbReference type="InterPro" id="IPR012292">
    <property type="entry name" value="Globin/Proto"/>
</dbReference>
<evidence type="ECO:0000313" key="10">
    <source>
        <dbReference type="Proteomes" id="UP000694620"/>
    </source>
</evidence>
<keyword evidence="10" id="KW-1185">Reference proteome</keyword>
<dbReference type="PANTHER" id="PTHR11442">
    <property type="entry name" value="HEMOGLOBIN FAMILY MEMBER"/>
    <property type="match status" value="1"/>
</dbReference>
<name>A0A8C4T5Z5_ERPCA</name>
<evidence type="ECO:0000256" key="6">
    <source>
        <dbReference type="ARBA" id="ARBA00023004"/>
    </source>
</evidence>
<evidence type="ECO:0000256" key="1">
    <source>
        <dbReference type="ARBA" id="ARBA00008705"/>
    </source>
</evidence>
<dbReference type="InterPro" id="IPR009050">
    <property type="entry name" value="Globin-like_sf"/>
</dbReference>
<evidence type="ECO:0000256" key="2">
    <source>
        <dbReference type="ARBA" id="ARBA00022448"/>
    </source>
</evidence>
<proteinExistence type="inferred from homology"/>
<dbReference type="AlphaFoldDB" id="A0A8C4T5Z5"/>
<feature type="domain" description="Globin" evidence="8">
    <location>
        <begin position="24"/>
        <end position="157"/>
    </location>
</feature>
<evidence type="ECO:0000256" key="7">
    <source>
        <dbReference type="RuleBase" id="RU000356"/>
    </source>
</evidence>
<dbReference type="GO" id="GO:0020037">
    <property type="term" value="F:heme binding"/>
    <property type="evidence" value="ECO:0007669"/>
    <property type="project" value="InterPro"/>
</dbReference>
<dbReference type="GO" id="GO:0019825">
    <property type="term" value="F:oxygen binding"/>
    <property type="evidence" value="ECO:0007669"/>
    <property type="project" value="InterPro"/>
</dbReference>
<dbReference type="InterPro" id="IPR050056">
    <property type="entry name" value="Hemoglobin_oxygen_transport"/>
</dbReference>
<accession>A0A8C4T5Z5</accession>
<dbReference type="PANTHER" id="PTHR11442:SF97">
    <property type="entry name" value="HEMOGLOBIN SUBUNIT ALPHA-D"/>
    <property type="match status" value="1"/>
</dbReference>
<keyword evidence="3 7" id="KW-0349">Heme</keyword>
<evidence type="ECO:0000313" key="9">
    <source>
        <dbReference type="Ensembl" id="ENSECRP00000026132.1"/>
    </source>
</evidence>
<dbReference type="Gene3D" id="1.10.490.10">
    <property type="entry name" value="Globins"/>
    <property type="match status" value="1"/>
</dbReference>
<dbReference type="Pfam" id="PF00042">
    <property type="entry name" value="Globin"/>
    <property type="match status" value="1"/>
</dbReference>
<dbReference type="GO" id="GO:0042744">
    <property type="term" value="P:hydrogen peroxide catabolic process"/>
    <property type="evidence" value="ECO:0007669"/>
    <property type="project" value="TreeGrafter"/>
</dbReference>
<dbReference type="GO" id="GO:0005833">
    <property type="term" value="C:hemoglobin complex"/>
    <property type="evidence" value="ECO:0007669"/>
    <property type="project" value="TreeGrafter"/>
</dbReference>
<dbReference type="SUPFAM" id="SSF46458">
    <property type="entry name" value="Globin-like"/>
    <property type="match status" value="1"/>
</dbReference>
<dbReference type="Proteomes" id="UP000694620">
    <property type="component" value="Chromosome 11"/>
</dbReference>
<dbReference type="GO" id="GO:0046872">
    <property type="term" value="F:metal ion binding"/>
    <property type="evidence" value="ECO:0007669"/>
    <property type="project" value="UniProtKB-KW"/>
</dbReference>
<dbReference type="GeneTree" id="ENSGT00940000154590"/>